<accession>A0A8K0K1U3</accession>
<feature type="non-terminal residue" evidence="7">
    <location>
        <position position="1"/>
    </location>
</feature>
<keyword evidence="3" id="KW-0732">Signal</keyword>
<dbReference type="OrthoDB" id="5985519at2759"/>
<dbReference type="PANTHER" id="PTHR14905:SF7">
    <property type="entry name" value="VON WILLEBRAND FACTOR A DOMAIN-CONTAINING PROTEIN 7"/>
    <property type="match status" value="1"/>
</dbReference>
<dbReference type="InterPro" id="IPR036465">
    <property type="entry name" value="vWFA_dom_sf"/>
</dbReference>
<feature type="domain" description="Ig-like" evidence="6">
    <location>
        <begin position="707"/>
        <end position="753"/>
    </location>
</feature>
<name>A0A8K0K1U3_LADFU</name>
<reference evidence="7" key="1">
    <citation type="submission" date="2013-04" db="EMBL/GenBank/DDBJ databases">
        <authorList>
            <person name="Qu J."/>
            <person name="Murali S.C."/>
            <person name="Bandaranaike D."/>
            <person name="Bellair M."/>
            <person name="Blankenburg K."/>
            <person name="Chao H."/>
            <person name="Dinh H."/>
            <person name="Doddapaneni H."/>
            <person name="Downs B."/>
            <person name="Dugan-Rocha S."/>
            <person name="Elkadiri S."/>
            <person name="Gnanaolivu R.D."/>
            <person name="Hernandez B."/>
            <person name="Javaid M."/>
            <person name="Jayaseelan J.C."/>
            <person name="Lee S."/>
            <person name="Li M."/>
            <person name="Ming W."/>
            <person name="Munidasa M."/>
            <person name="Muniz J."/>
            <person name="Nguyen L."/>
            <person name="Ongeri F."/>
            <person name="Osuji N."/>
            <person name="Pu L.-L."/>
            <person name="Puazo M."/>
            <person name="Qu C."/>
            <person name="Quiroz J."/>
            <person name="Raj R."/>
            <person name="Weissenberger G."/>
            <person name="Xin Y."/>
            <person name="Zou X."/>
            <person name="Han Y."/>
            <person name="Richards S."/>
            <person name="Worley K."/>
            <person name="Muzny D."/>
            <person name="Gibbs R."/>
        </authorList>
    </citation>
    <scope>NUCLEOTIDE SEQUENCE</scope>
    <source>
        <strain evidence="7">Sampled in the wild</strain>
    </source>
</reference>
<dbReference type="AlphaFoldDB" id="A0A8K0K1U3"/>
<evidence type="ECO:0000256" key="5">
    <source>
        <dbReference type="SAM" id="MobiDB-lite"/>
    </source>
</evidence>
<dbReference type="InterPro" id="IPR056861">
    <property type="entry name" value="HMCN1-like_VWA"/>
</dbReference>
<dbReference type="SUPFAM" id="SSF53300">
    <property type="entry name" value="vWA-like"/>
    <property type="match status" value="1"/>
</dbReference>
<protein>
    <recommendedName>
        <fullName evidence="6">Ig-like domain-containing protein</fullName>
    </recommendedName>
</protein>
<keyword evidence="8" id="KW-1185">Reference proteome</keyword>
<comment type="caution">
    <text evidence="7">The sequence shown here is derived from an EMBL/GenBank/DDBJ whole genome shotgun (WGS) entry which is preliminary data.</text>
</comment>
<evidence type="ECO:0000313" key="8">
    <source>
        <dbReference type="Proteomes" id="UP000792457"/>
    </source>
</evidence>
<feature type="compositionally biased region" description="Basic and acidic residues" evidence="5">
    <location>
        <begin position="150"/>
        <end position="161"/>
    </location>
</feature>
<dbReference type="GO" id="GO:0005576">
    <property type="term" value="C:extracellular region"/>
    <property type="evidence" value="ECO:0007669"/>
    <property type="project" value="UniProtKB-SubCell"/>
</dbReference>
<sequence length="753" mass="81369">LAAAAEVETPLEKDATGSSFAIVNQENADGAAHDQSKAEELELPSDVDRKELMDNVGDEGMEMIDSPTLELETGSGDEPESSDGDATISDSVGGATQRGGEAEYPEVRNDKVEEEYAEEEEGKAISGILSGDGAESVSDDPTVDEDKETEDGSKGSSREENPVTIEDEIPSGLAEEKANGGSFTEKLEIIAGTGIENREEISSDDNAFLESNKNKVKDLKEITGELVKSEDKSEVSCGEGTCKPPSKDEVDAAEDTNGSEESKIVNLSDVQMGDGAAGSSAEGIKGELVFESMSVGTKLGEDPREKDTASLVFIFDTTGSMQDDLVQARLGAKSILMVGPVNITEEPVKFVEALDELSVRGGGDCPEMAATGILQALEAAHPNSYLYVFTDASAKDHYKYDQILELIQRKHSQVVFILTGKCRMRDHDPSSYNVFYKIATASSGQVFQLEKSNVEDVMKFVRDTLRARGVSVFSINRPAPLIGKPHREDFNVTVEKNLEKLTVTLTGNKPTVDVRTPSGETPKDLKTILDLPNVVVVNVDDPKPAGTWTVNVTVQPKNSSDSKTTPDGFSLNARTTGSIYKIHQGFSVHPAKSLQETGIRPLKGKDNYLTAEVEPLGNDPENYAELKKYNWTSVDLMTTAGENIETLPLRPISVDKDDQPSNLKLSAGPFKPTNELFFLTYRGYDGEGNPVSRSSPNAISSQFAAAPLVKMFPQEVGFGGRNLSVKCTVESLLPFTLEWYKDGNPYGGSKEYE</sequence>
<evidence type="ECO:0000256" key="1">
    <source>
        <dbReference type="ARBA" id="ARBA00004613"/>
    </source>
</evidence>
<keyword evidence="4" id="KW-0325">Glycoprotein</keyword>
<organism evidence="7 8">
    <name type="scientific">Ladona fulva</name>
    <name type="common">Scarce chaser dragonfly</name>
    <name type="synonym">Libellula fulva</name>
    <dbReference type="NCBI Taxonomy" id="123851"/>
    <lineage>
        <taxon>Eukaryota</taxon>
        <taxon>Metazoa</taxon>
        <taxon>Ecdysozoa</taxon>
        <taxon>Arthropoda</taxon>
        <taxon>Hexapoda</taxon>
        <taxon>Insecta</taxon>
        <taxon>Pterygota</taxon>
        <taxon>Palaeoptera</taxon>
        <taxon>Odonata</taxon>
        <taxon>Epiprocta</taxon>
        <taxon>Anisoptera</taxon>
        <taxon>Libelluloidea</taxon>
        <taxon>Libellulidae</taxon>
        <taxon>Ladona</taxon>
    </lineage>
</organism>
<dbReference type="InterPro" id="IPR007110">
    <property type="entry name" value="Ig-like_dom"/>
</dbReference>
<gene>
    <name evidence="7" type="ORF">J437_LFUL006384</name>
</gene>
<evidence type="ECO:0000313" key="7">
    <source>
        <dbReference type="EMBL" id="KAG8226077.1"/>
    </source>
</evidence>
<feature type="compositionally biased region" description="Acidic residues" evidence="5">
    <location>
        <begin position="137"/>
        <end position="149"/>
    </location>
</feature>
<dbReference type="InterPro" id="IPR052577">
    <property type="entry name" value="VWA7"/>
</dbReference>
<comment type="subcellular location">
    <subcellularLocation>
        <location evidence="1">Secreted</location>
    </subcellularLocation>
</comment>
<dbReference type="Pfam" id="PF25106">
    <property type="entry name" value="VWA_4"/>
    <property type="match status" value="1"/>
</dbReference>
<keyword evidence="2" id="KW-0964">Secreted</keyword>
<feature type="compositionally biased region" description="Basic and acidic residues" evidence="5">
    <location>
        <begin position="31"/>
        <end position="53"/>
    </location>
</feature>
<feature type="region of interest" description="Disordered" evidence="5">
    <location>
        <begin position="227"/>
        <end position="261"/>
    </location>
</feature>
<reference evidence="7" key="2">
    <citation type="submission" date="2017-10" db="EMBL/GenBank/DDBJ databases">
        <title>Ladona fulva Genome sequencing and assembly.</title>
        <authorList>
            <person name="Murali S."/>
            <person name="Richards S."/>
            <person name="Bandaranaike D."/>
            <person name="Bellair M."/>
            <person name="Blankenburg K."/>
            <person name="Chao H."/>
            <person name="Dinh H."/>
            <person name="Doddapaneni H."/>
            <person name="Dugan-Rocha S."/>
            <person name="Elkadiri S."/>
            <person name="Gnanaolivu R."/>
            <person name="Hernandez B."/>
            <person name="Skinner E."/>
            <person name="Javaid M."/>
            <person name="Lee S."/>
            <person name="Li M."/>
            <person name="Ming W."/>
            <person name="Munidasa M."/>
            <person name="Muniz J."/>
            <person name="Nguyen L."/>
            <person name="Hughes D."/>
            <person name="Osuji N."/>
            <person name="Pu L.-L."/>
            <person name="Puazo M."/>
            <person name="Qu C."/>
            <person name="Quiroz J."/>
            <person name="Raj R."/>
            <person name="Weissenberger G."/>
            <person name="Xin Y."/>
            <person name="Zou X."/>
            <person name="Han Y."/>
            <person name="Worley K."/>
            <person name="Muzny D."/>
            <person name="Gibbs R."/>
        </authorList>
    </citation>
    <scope>NUCLEOTIDE SEQUENCE</scope>
    <source>
        <strain evidence="7">Sampled in the wild</strain>
    </source>
</reference>
<feature type="compositionally biased region" description="Acidic residues" evidence="5">
    <location>
        <begin position="112"/>
        <end position="121"/>
    </location>
</feature>
<dbReference type="PANTHER" id="PTHR14905">
    <property type="entry name" value="NG37"/>
    <property type="match status" value="1"/>
</dbReference>
<dbReference type="PROSITE" id="PS50835">
    <property type="entry name" value="IG_LIKE"/>
    <property type="match status" value="1"/>
</dbReference>
<evidence type="ECO:0000256" key="3">
    <source>
        <dbReference type="ARBA" id="ARBA00022729"/>
    </source>
</evidence>
<proteinExistence type="predicted"/>
<dbReference type="EMBL" id="KZ308266">
    <property type="protein sequence ID" value="KAG8226077.1"/>
    <property type="molecule type" value="Genomic_DNA"/>
</dbReference>
<evidence type="ECO:0000256" key="4">
    <source>
        <dbReference type="ARBA" id="ARBA00023180"/>
    </source>
</evidence>
<evidence type="ECO:0000256" key="2">
    <source>
        <dbReference type="ARBA" id="ARBA00022525"/>
    </source>
</evidence>
<feature type="region of interest" description="Disordered" evidence="5">
    <location>
        <begin position="1"/>
        <end position="185"/>
    </location>
</feature>
<dbReference type="Proteomes" id="UP000792457">
    <property type="component" value="Unassembled WGS sequence"/>
</dbReference>
<feature type="compositionally biased region" description="Polar residues" evidence="5">
    <location>
        <begin position="16"/>
        <end position="27"/>
    </location>
</feature>
<dbReference type="GO" id="GO:0032991">
    <property type="term" value="C:protein-containing complex"/>
    <property type="evidence" value="ECO:0007669"/>
    <property type="project" value="UniProtKB-ARBA"/>
</dbReference>
<dbReference type="Pfam" id="PF23560">
    <property type="entry name" value="GBD_Hemicentin"/>
    <property type="match status" value="1"/>
</dbReference>
<dbReference type="InterPro" id="IPR056475">
    <property type="entry name" value="GBD_Hemicentin/VWA7"/>
</dbReference>
<evidence type="ECO:0000259" key="6">
    <source>
        <dbReference type="PROSITE" id="PS50835"/>
    </source>
</evidence>